<name>A0A5P5X5J3_VIBPH</name>
<dbReference type="SUPFAM" id="SSF53448">
    <property type="entry name" value="Nucleotide-diphospho-sugar transferases"/>
    <property type="match status" value="1"/>
</dbReference>
<organism evidence="2">
    <name type="scientific">Vibrio parahaemolyticus</name>
    <dbReference type="NCBI Taxonomy" id="670"/>
    <lineage>
        <taxon>Bacteria</taxon>
        <taxon>Pseudomonadati</taxon>
        <taxon>Pseudomonadota</taxon>
        <taxon>Gammaproteobacteria</taxon>
        <taxon>Vibrionales</taxon>
        <taxon>Vibrionaceae</taxon>
        <taxon>Vibrio</taxon>
    </lineage>
</organism>
<reference evidence="2" key="1">
    <citation type="journal article" date="2019" name="Int. J. Food Microbiol.">
        <title>Developing a novel molecular serotyping system based on capsular polysaccharide synthesis gene clusters of Vibrio parahaemolyticus.</title>
        <authorList>
            <person name="Pang Y."/>
            <person name="Guo X."/>
            <person name="Tian X."/>
            <person name="Liu F."/>
            <person name="Wang L."/>
            <person name="Wu J."/>
            <person name="Zhang S."/>
            <person name="Li S."/>
            <person name="Liu B."/>
        </authorList>
    </citation>
    <scope>NUCLEOTIDE SEQUENCE</scope>
    <source>
        <strain evidence="2">G3583</strain>
    </source>
</reference>
<dbReference type="AlphaFoldDB" id="A0A5P5X5J3"/>
<evidence type="ECO:0000313" key="2">
    <source>
        <dbReference type="EMBL" id="QFF90377.1"/>
    </source>
</evidence>
<dbReference type="PANTHER" id="PTHR22916:SF3">
    <property type="entry name" value="UDP-GLCNAC:BETAGAL BETA-1,3-N-ACETYLGLUCOSAMINYLTRANSFERASE-LIKE PROTEIN 1"/>
    <property type="match status" value="1"/>
</dbReference>
<dbReference type="InterPro" id="IPR029044">
    <property type="entry name" value="Nucleotide-diphossugar_trans"/>
</dbReference>
<gene>
    <name evidence="2" type="primary">wfgD</name>
</gene>
<evidence type="ECO:0000259" key="1">
    <source>
        <dbReference type="Pfam" id="PF00535"/>
    </source>
</evidence>
<dbReference type="EMBL" id="MK473644">
    <property type="protein sequence ID" value="QFF90377.1"/>
    <property type="molecule type" value="Genomic_DNA"/>
</dbReference>
<accession>A0A5P5X5J3</accession>
<dbReference type="GO" id="GO:0016758">
    <property type="term" value="F:hexosyltransferase activity"/>
    <property type="evidence" value="ECO:0007669"/>
    <property type="project" value="UniProtKB-ARBA"/>
</dbReference>
<dbReference type="RefSeq" id="WP_062851630.1">
    <property type="nucleotide sequence ID" value="NZ_CP047985.1"/>
</dbReference>
<proteinExistence type="predicted"/>
<sequence>MSISLKPGLVSVIMPSFNAAHTIQESVFSVLQQSYSDFELIICDDCSTDNTTNLINEFDDPRIKVLLNSENMGAAFSRNRAVSFARGQYLAFLDSDDTWSKNKLEVQVNHMISSGCPLTYGAYNVIDQSNKVVGRFTPREKIDFKQLCRTCEIGCLTVMINRAALIGDSFRFPSSPKEDYAAWISLIKNKNLEFVKYPGVLCNYRVGSKSLSSNKFKEIKKQYLVLRNSAELSMPKALICLMFYINFGIKKHLLSYRSKSCS</sequence>
<dbReference type="Gene3D" id="3.90.550.10">
    <property type="entry name" value="Spore Coat Polysaccharide Biosynthesis Protein SpsA, Chain A"/>
    <property type="match status" value="1"/>
</dbReference>
<dbReference type="InterPro" id="IPR001173">
    <property type="entry name" value="Glyco_trans_2-like"/>
</dbReference>
<dbReference type="PANTHER" id="PTHR22916">
    <property type="entry name" value="GLYCOSYLTRANSFERASE"/>
    <property type="match status" value="1"/>
</dbReference>
<protein>
    <submittedName>
        <fullName evidence="2">WfgD</fullName>
    </submittedName>
</protein>
<dbReference type="Pfam" id="PF00535">
    <property type="entry name" value="Glycos_transf_2"/>
    <property type="match status" value="1"/>
</dbReference>
<feature type="domain" description="Glycosyltransferase 2-like" evidence="1">
    <location>
        <begin position="11"/>
        <end position="136"/>
    </location>
</feature>